<dbReference type="RefSeq" id="WP_263712768.1">
    <property type="nucleotide sequence ID" value="NZ_JAOWKX010000006.1"/>
</dbReference>
<sequence length="302" mass="34740">MQIKSITAVGRRDQHNGFTDLCYFNNQLFCCYREATNHVSRDGNIRILTLDLSGNVVAENQINWWQCDLRDPKLTITPDNQLLLIAYARTQSESKPVCWSSADGTSWSSPRFFGDAYWWLWRIRWHQNQAYGLAYNRSAQAIHLYQGHPKRRFYCFEKNVLSKEKQGLGYPNESDMMFDSLGTCYALVRRDADTCTAQLGIASAPFKKWTWHDLHQYIGGPVMLPLDDNYCLVAGRQWEYDQISTAIWTLNLKDKSLTHLITLPSAGDCSYPGLVKVNDTLYVSYYSSHEGKTNVYLAQLAL</sequence>
<protein>
    <recommendedName>
        <fullName evidence="3">Exo-alpha-sialidase</fullName>
    </recommendedName>
</protein>
<evidence type="ECO:0000313" key="1">
    <source>
        <dbReference type="EMBL" id="MCV2885476.1"/>
    </source>
</evidence>
<keyword evidence="2" id="KW-1185">Reference proteome</keyword>
<dbReference type="Gene3D" id="2.120.10.10">
    <property type="match status" value="1"/>
</dbReference>
<evidence type="ECO:0008006" key="3">
    <source>
        <dbReference type="Google" id="ProtNLM"/>
    </source>
</evidence>
<dbReference type="EMBL" id="JAOWKX010000006">
    <property type="protein sequence ID" value="MCV2885476.1"/>
    <property type="molecule type" value="Genomic_DNA"/>
</dbReference>
<proteinExistence type="predicted"/>
<reference evidence="1 2" key="1">
    <citation type="submission" date="2022-10" db="EMBL/GenBank/DDBJ databases">
        <title>Aestuariibacter sp. AA17 isolated from Montipora capitata coral fragment.</title>
        <authorList>
            <person name="Emsley S.A."/>
            <person name="Pfannmuller K.M."/>
            <person name="Loughran R.M."/>
            <person name="Shlafstein M."/>
            <person name="Papke E."/>
            <person name="Saw J.H."/>
            <person name="Ushijima B."/>
            <person name="Videau P."/>
        </authorList>
    </citation>
    <scope>NUCLEOTIDE SEQUENCE [LARGE SCALE GENOMIC DNA]</scope>
    <source>
        <strain evidence="1 2">AA17</strain>
    </source>
</reference>
<comment type="caution">
    <text evidence="1">The sequence shown here is derived from an EMBL/GenBank/DDBJ whole genome shotgun (WGS) entry which is preliminary data.</text>
</comment>
<gene>
    <name evidence="1" type="ORF">OE749_12295</name>
</gene>
<evidence type="ECO:0000313" key="2">
    <source>
        <dbReference type="Proteomes" id="UP001652504"/>
    </source>
</evidence>
<accession>A0ABT3A9X0</accession>
<name>A0ABT3A9X0_9ALTE</name>
<dbReference type="Proteomes" id="UP001652504">
    <property type="component" value="Unassembled WGS sequence"/>
</dbReference>
<organism evidence="1 2">
    <name type="scientific">Fluctibacter corallii</name>
    <dbReference type="NCBI Taxonomy" id="2984329"/>
    <lineage>
        <taxon>Bacteria</taxon>
        <taxon>Pseudomonadati</taxon>
        <taxon>Pseudomonadota</taxon>
        <taxon>Gammaproteobacteria</taxon>
        <taxon>Alteromonadales</taxon>
        <taxon>Alteromonadaceae</taxon>
        <taxon>Fluctibacter</taxon>
    </lineage>
</organism>